<protein>
    <submittedName>
        <fullName evidence="1">Uncharacterized protein</fullName>
    </submittedName>
</protein>
<reference evidence="1 2" key="1">
    <citation type="submission" date="2019-03" db="EMBL/GenBank/DDBJ databases">
        <authorList>
            <consortium name="Pathogen Informatics"/>
        </authorList>
    </citation>
    <scope>NUCLEOTIDE SEQUENCE [LARGE SCALE GENOMIC DNA]</scope>
    <source>
        <strain evidence="1 2">NCTC12993</strain>
    </source>
</reference>
<name>A0A485ACC1_KLUCR</name>
<dbReference type="EMBL" id="CAADJD010000008">
    <property type="protein sequence ID" value="VFS57353.1"/>
    <property type="molecule type" value="Genomic_DNA"/>
</dbReference>
<proteinExistence type="predicted"/>
<evidence type="ECO:0000313" key="1">
    <source>
        <dbReference type="EMBL" id="VFS57353.1"/>
    </source>
</evidence>
<accession>A0A485ACC1</accession>
<evidence type="ECO:0000313" key="2">
    <source>
        <dbReference type="Proteomes" id="UP000401081"/>
    </source>
</evidence>
<sequence length="58" mass="6366">MRDKLTHPTKVLLGVFGGDTLNGDIQYVANHFCKGTHGNTFFRHRVITAIVDIALQGA</sequence>
<dbReference type="AlphaFoldDB" id="A0A485ACC1"/>
<dbReference type="Proteomes" id="UP000401081">
    <property type="component" value="Unassembled WGS sequence"/>
</dbReference>
<organism evidence="1 2">
    <name type="scientific">Kluyvera cryocrescens</name>
    <name type="common">Kluyvera citrophila</name>
    <dbReference type="NCBI Taxonomy" id="580"/>
    <lineage>
        <taxon>Bacteria</taxon>
        <taxon>Pseudomonadati</taxon>
        <taxon>Pseudomonadota</taxon>
        <taxon>Gammaproteobacteria</taxon>
        <taxon>Enterobacterales</taxon>
        <taxon>Enterobacteriaceae</taxon>
        <taxon>Kluyvera</taxon>
    </lineage>
</organism>
<keyword evidence="2" id="KW-1185">Reference proteome</keyword>
<gene>
    <name evidence="1" type="ORF">NCTC12993_00729</name>
</gene>